<evidence type="ECO:0000313" key="3">
    <source>
        <dbReference type="EMBL" id="KAF7365823.1"/>
    </source>
</evidence>
<accession>A0A8H6YRC1</accession>
<evidence type="ECO:0000256" key="1">
    <source>
        <dbReference type="SAM" id="MobiDB-lite"/>
    </source>
</evidence>
<sequence>MRVLASSLLILAVWLPHLVYGQGDKFENANLCPSENQDGAPIQDRFIDTSGTVFCEYSDALECRYSGSDGNLFNSLSGSACPPGLIGFTLTKASTFQTSTPPPLSAPSSTTGKSTSRSLFTSSRASLTASSALTPPSSSVVAPQTAAAYSAPTAGTKNGHRIPPGGDCRRRRLQHRAAKRSDGADDRRASAVTISPFALITPIERRKSAEGVPSEGRRSISGGASTIARKNLERQLLVATEKVIHLENQEKSVGDDPTSTEGSAIRSLRRLMSGRSASTTSPRSDLEAQLETAQEQINVLVMRIHALEAESDSAWGRFTSVDEPPPEYV</sequence>
<keyword evidence="2" id="KW-0732">Signal</keyword>
<feature type="chain" id="PRO_5034604402" evidence="2">
    <location>
        <begin position="22"/>
        <end position="329"/>
    </location>
</feature>
<dbReference type="OrthoDB" id="3038195at2759"/>
<name>A0A8H6YRC1_9AGAR</name>
<comment type="caution">
    <text evidence="3">The sequence shown here is derived from an EMBL/GenBank/DDBJ whole genome shotgun (WGS) entry which is preliminary data.</text>
</comment>
<protein>
    <submittedName>
        <fullName evidence="3">Uncharacterized protein</fullName>
    </submittedName>
</protein>
<dbReference type="Proteomes" id="UP000620124">
    <property type="component" value="Unassembled WGS sequence"/>
</dbReference>
<proteinExistence type="predicted"/>
<feature type="compositionally biased region" description="Basic residues" evidence="1">
    <location>
        <begin position="169"/>
        <end position="178"/>
    </location>
</feature>
<feature type="compositionally biased region" description="Low complexity" evidence="1">
    <location>
        <begin position="106"/>
        <end position="119"/>
    </location>
</feature>
<feature type="region of interest" description="Disordered" evidence="1">
    <location>
        <begin position="144"/>
        <end position="189"/>
    </location>
</feature>
<keyword evidence="4" id="KW-1185">Reference proteome</keyword>
<dbReference type="EMBL" id="JACAZI010000003">
    <property type="protein sequence ID" value="KAF7365823.1"/>
    <property type="molecule type" value="Genomic_DNA"/>
</dbReference>
<organism evidence="3 4">
    <name type="scientific">Mycena venus</name>
    <dbReference type="NCBI Taxonomy" id="2733690"/>
    <lineage>
        <taxon>Eukaryota</taxon>
        <taxon>Fungi</taxon>
        <taxon>Dikarya</taxon>
        <taxon>Basidiomycota</taxon>
        <taxon>Agaricomycotina</taxon>
        <taxon>Agaricomycetes</taxon>
        <taxon>Agaricomycetidae</taxon>
        <taxon>Agaricales</taxon>
        <taxon>Marasmiineae</taxon>
        <taxon>Mycenaceae</taxon>
        <taxon>Mycena</taxon>
    </lineage>
</organism>
<feature type="region of interest" description="Disordered" evidence="1">
    <location>
        <begin position="268"/>
        <end position="287"/>
    </location>
</feature>
<feature type="region of interest" description="Disordered" evidence="1">
    <location>
        <begin position="206"/>
        <end position="226"/>
    </location>
</feature>
<gene>
    <name evidence="3" type="ORF">MVEN_00456400</name>
</gene>
<reference evidence="3" key="1">
    <citation type="submission" date="2020-05" db="EMBL/GenBank/DDBJ databases">
        <title>Mycena genomes resolve the evolution of fungal bioluminescence.</title>
        <authorList>
            <person name="Tsai I.J."/>
        </authorList>
    </citation>
    <scope>NUCLEOTIDE SEQUENCE</scope>
    <source>
        <strain evidence="3">CCC161011</strain>
    </source>
</reference>
<feature type="compositionally biased region" description="Basic and acidic residues" evidence="1">
    <location>
        <begin position="179"/>
        <end position="189"/>
    </location>
</feature>
<evidence type="ECO:0000256" key="2">
    <source>
        <dbReference type="SAM" id="SignalP"/>
    </source>
</evidence>
<evidence type="ECO:0000313" key="4">
    <source>
        <dbReference type="Proteomes" id="UP000620124"/>
    </source>
</evidence>
<feature type="signal peptide" evidence="2">
    <location>
        <begin position="1"/>
        <end position="21"/>
    </location>
</feature>
<dbReference type="AlphaFoldDB" id="A0A8H6YRC1"/>
<feature type="region of interest" description="Disordered" evidence="1">
    <location>
        <begin position="97"/>
        <end position="119"/>
    </location>
</feature>